<evidence type="ECO:0000313" key="1">
    <source>
        <dbReference type="EMBL" id="PRQ29662.1"/>
    </source>
</evidence>
<keyword evidence="1" id="KW-0456">Lyase</keyword>
<dbReference type="Proteomes" id="UP000238479">
    <property type="component" value="Chromosome 5"/>
</dbReference>
<comment type="caution">
    <text evidence="1">The sequence shown here is derived from an EMBL/GenBank/DDBJ whole genome shotgun (WGS) entry which is preliminary data.</text>
</comment>
<gene>
    <name evidence="1" type="ORF">RchiOBHm_Chr5g0016231</name>
</gene>
<sequence length="58" mass="6444">MFAESQVGSSSFHKLLEPKPTQRSAITPYRIVLGNIKRQAYEDTKTIGASSRGSSLRF</sequence>
<dbReference type="EMBL" id="PDCK01000043">
    <property type="protein sequence ID" value="PRQ29662.1"/>
    <property type="molecule type" value="Genomic_DNA"/>
</dbReference>
<evidence type="ECO:0000313" key="2">
    <source>
        <dbReference type="Proteomes" id="UP000238479"/>
    </source>
</evidence>
<dbReference type="EC" id="4.1.1.31" evidence="1"/>
<accession>A0A2P6Q658</accession>
<dbReference type="GO" id="GO:0008964">
    <property type="term" value="F:phosphoenolpyruvate carboxylase activity"/>
    <property type="evidence" value="ECO:0007669"/>
    <property type="project" value="UniProtKB-EC"/>
</dbReference>
<protein>
    <submittedName>
        <fullName evidence="1">Putative phosphoenolpyruvate carboxylase</fullName>
        <ecNumber evidence="1">4.1.1.31</ecNumber>
    </submittedName>
</protein>
<dbReference type="STRING" id="74649.A0A2P6Q658"/>
<reference evidence="1 2" key="1">
    <citation type="journal article" date="2018" name="Nat. Genet.">
        <title>The Rosa genome provides new insights in the design of modern roses.</title>
        <authorList>
            <person name="Bendahmane M."/>
        </authorList>
    </citation>
    <scope>NUCLEOTIDE SEQUENCE [LARGE SCALE GENOMIC DNA]</scope>
    <source>
        <strain evidence="2">cv. Old Blush</strain>
    </source>
</reference>
<organism evidence="1 2">
    <name type="scientific">Rosa chinensis</name>
    <name type="common">China rose</name>
    <dbReference type="NCBI Taxonomy" id="74649"/>
    <lineage>
        <taxon>Eukaryota</taxon>
        <taxon>Viridiplantae</taxon>
        <taxon>Streptophyta</taxon>
        <taxon>Embryophyta</taxon>
        <taxon>Tracheophyta</taxon>
        <taxon>Spermatophyta</taxon>
        <taxon>Magnoliopsida</taxon>
        <taxon>eudicotyledons</taxon>
        <taxon>Gunneridae</taxon>
        <taxon>Pentapetalae</taxon>
        <taxon>rosids</taxon>
        <taxon>fabids</taxon>
        <taxon>Rosales</taxon>
        <taxon>Rosaceae</taxon>
        <taxon>Rosoideae</taxon>
        <taxon>Rosoideae incertae sedis</taxon>
        <taxon>Rosa</taxon>
    </lineage>
</organism>
<dbReference type="Gramene" id="PRQ29662">
    <property type="protein sequence ID" value="PRQ29662"/>
    <property type="gene ID" value="RchiOBHm_Chr5g0016231"/>
</dbReference>
<name>A0A2P6Q658_ROSCH</name>
<keyword evidence="1" id="KW-0670">Pyruvate</keyword>
<keyword evidence="2" id="KW-1185">Reference proteome</keyword>
<dbReference type="AlphaFoldDB" id="A0A2P6Q658"/>
<proteinExistence type="predicted"/>